<dbReference type="InterPro" id="IPR050523">
    <property type="entry name" value="AKR_Detox_Biosynth"/>
</dbReference>
<dbReference type="Proteomes" id="UP000240883">
    <property type="component" value="Unassembled WGS sequence"/>
</dbReference>
<feature type="domain" description="NADP-dependent oxidoreductase" evidence="2">
    <location>
        <begin position="7"/>
        <end position="320"/>
    </location>
</feature>
<dbReference type="Pfam" id="PF00248">
    <property type="entry name" value="Aldo_ket_red"/>
    <property type="match status" value="1"/>
</dbReference>
<evidence type="ECO:0000259" key="2">
    <source>
        <dbReference type="Pfam" id="PF00248"/>
    </source>
</evidence>
<keyword evidence="4" id="KW-1185">Reference proteome</keyword>
<dbReference type="PANTHER" id="PTHR43364">
    <property type="entry name" value="NADH-SPECIFIC METHYLGLYOXAL REDUCTASE-RELATED"/>
    <property type="match status" value="1"/>
</dbReference>
<organism evidence="3 4">
    <name type="scientific">Corynespora cassiicola Philippines</name>
    <dbReference type="NCBI Taxonomy" id="1448308"/>
    <lineage>
        <taxon>Eukaryota</taxon>
        <taxon>Fungi</taxon>
        <taxon>Dikarya</taxon>
        <taxon>Ascomycota</taxon>
        <taxon>Pezizomycotina</taxon>
        <taxon>Dothideomycetes</taxon>
        <taxon>Pleosporomycetidae</taxon>
        <taxon>Pleosporales</taxon>
        <taxon>Corynesporascaceae</taxon>
        <taxon>Corynespora</taxon>
    </lineage>
</organism>
<dbReference type="CDD" id="cd19075">
    <property type="entry name" value="AKR_AKR7A1-5"/>
    <property type="match status" value="1"/>
</dbReference>
<dbReference type="Gene3D" id="3.20.20.100">
    <property type="entry name" value="NADP-dependent oxidoreductase domain"/>
    <property type="match status" value="1"/>
</dbReference>
<keyword evidence="1" id="KW-0560">Oxidoreductase</keyword>
<gene>
    <name evidence="3" type="ORF">BS50DRAFT_539170</name>
</gene>
<dbReference type="InterPro" id="IPR036812">
    <property type="entry name" value="NAD(P)_OxRdtase_dom_sf"/>
</dbReference>
<proteinExistence type="predicted"/>
<dbReference type="SUPFAM" id="SSF51430">
    <property type="entry name" value="NAD(P)-linked oxidoreductase"/>
    <property type="match status" value="1"/>
</dbReference>
<evidence type="ECO:0000313" key="3">
    <source>
        <dbReference type="EMBL" id="PSN74110.1"/>
    </source>
</evidence>
<evidence type="ECO:0000313" key="4">
    <source>
        <dbReference type="Proteomes" id="UP000240883"/>
    </source>
</evidence>
<dbReference type="PANTHER" id="PTHR43364:SF4">
    <property type="entry name" value="NAD(P)-LINKED OXIDOREDUCTASE SUPERFAMILY PROTEIN"/>
    <property type="match status" value="1"/>
</dbReference>
<protein>
    <submittedName>
        <fullName evidence="3">Aldo/keto reductase</fullName>
    </submittedName>
</protein>
<dbReference type="AlphaFoldDB" id="A0A2T2P8Y4"/>
<sequence>MPPPKVYFGKGTIGEAWDKEKIEKLIATLKELGIREIDATPIYPLGEYRRTEQLIGEFSLENRGFRIDTQAQFSGTPDGSLSHGAVQESLDQSLKNLQAKKVNVFYAHGLDKITPIAEQAAAFDAEYRKGKFSKLGLCNIRPDAIEEWINVAEEKGYVKPSVFSGQYNLLCRTYEQTLVPLLRKHDFTFVALSPLAGGFLAGKVKPSSTPEELKGTSFDPSNGNIHSAQFREWYDRPSMHAAVQKLEAICKEHDIDMAYAAYRWVLHHSVLDGGPVLGRDKGDGVIIGPDSIGQLSMFVEAYGQGPLPDDLVKALDGIWEDVKEDSKSIVT</sequence>
<dbReference type="OrthoDB" id="48988at2759"/>
<accession>A0A2T2P8Y4</accession>
<reference evidence="3 4" key="1">
    <citation type="journal article" date="2018" name="Front. Microbiol.">
        <title>Genome-Wide Analysis of Corynespora cassiicola Leaf Fall Disease Putative Effectors.</title>
        <authorList>
            <person name="Lopez D."/>
            <person name="Ribeiro S."/>
            <person name="Label P."/>
            <person name="Fumanal B."/>
            <person name="Venisse J.S."/>
            <person name="Kohler A."/>
            <person name="de Oliveira R.R."/>
            <person name="Labutti K."/>
            <person name="Lipzen A."/>
            <person name="Lail K."/>
            <person name="Bauer D."/>
            <person name="Ohm R.A."/>
            <person name="Barry K.W."/>
            <person name="Spatafora J."/>
            <person name="Grigoriev I.V."/>
            <person name="Martin F.M."/>
            <person name="Pujade-Renaud V."/>
        </authorList>
    </citation>
    <scope>NUCLEOTIDE SEQUENCE [LARGE SCALE GENOMIC DNA]</scope>
    <source>
        <strain evidence="3 4">Philippines</strain>
    </source>
</reference>
<evidence type="ECO:0000256" key="1">
    <source>
        <dbReference type="ARBA" id="ARBA00023002"/>
    </source>
</evidence>
<dbReference type="STRING" id="1448308.A0A2T2P8Y4"/>
<dbReference type="InterPro" id="IPR023210">
    <property type="entry name" value="NADP_OxRdtase_dom"/>
</dbReference>
<dbReference type="GO" id="GO:0016491">
    <property type="term" value="F:oxidoreductase activity"/>
    <property type="evidence" value="ECO:0007669"/>
    <property type="project" value="UniProtKB-KW"/>
</dbReference>
<dbReference type="EMBL" id="KZ678128">
    <property type="protein sequence ID" value="PSN74110.1"/>
    <property type="molecule type" value="Genomic_DNA"/>
</dbReference>
<name>A0A2T2P8Y4_CORCC</name>